<evidence type="ECO:0000313" key="2">
    <source>
        <dbReference type="EMBL" id="MFC6725281.1"/>
    </source>
</evidence>
<feature type="region of interest" description="Disordered" evidence="1">
    <location>
        <begin position="80"/>
        <end position="108"/>
    </location>
</feature>
<dbReference type="EMBL" id="JBHSWU010000456">
    <property type="protein sequence ID" value="MFC6725281.1"/>
    <property type="molecule type" value="Genomic_DNA"/>
</dbReference>
<accession>A0ABD5S134</accession>
<evidence type="ECO:0000256" key="1">
    <source>
        <dbReference type="SAM" id="MobiDB-lite"/>
    </source>
</evidence>
<sequence length="108" mass="12186">MDVRVDEARGDELSRHVGLALDIVARPVRVADRDDLPFAEGDVRFPRPVGVDDRAAAKYVHGRDDEGPIGETRYWRRQRRQLLTPPPAFAGDGCRSPARTRRGPRRNS</sequence>
<reference evidence="2 3" key="1">
    <citation type="journal article" date="2019" name="Int. J. Syst. Evol. Microbiol.">
        <title>The Global Catalogue of Microorganisms (GCM) 10K type strain sequencing project: providing services to taxonomists for standard genome sequencing and annotation.</title>
        <authorList>
            <consortium name="The Broad Institute Genomics Platform"/>
            <consortium name="The Broad Institute Genome Sequencing Center for Infectious Disease"/>
            <person name="Wu L."/>
            <person name="Ma J."/>
        </authorList>
    </citation>
    <scope>NUCLEOTIDE SEQUENCE [LARGE SCALE GENOMIC DNA]</scope>
    <source>
        <strain evidence="2 3">NBRC 111368</strain>
    </source>
</reference>
<gene>
    <name evidence="2" type="ORF">ACFQE1_13055</name>
</gene>
<feature type="compositionally biased region" description="Basic residues" evidence="1">
    <location>
        <begin position="98"/>
        <end position="108"/>
    </location>
</feature>
<evidence type="ECO:0000313" key="3">
    <source>
        <dbReference type="Proteomes" id="UP001596328"/>
    </source>
</evidence>
<proteinExistence type="predicted"/>
<keyword evidence="3" id="KW-1185">Reference proteome</keyword>
<comment type="caution">
    <text evidence="2">The sequence shown here is derived from an EMBL/GenBank/DDBJ whole genome shotgun (WGS) entry which is preliminary data.</text>
</comment>
<dbReference type="Proteomes" id="UP001596328">
    <property type="component" value="Unassembled WGS sequence"/>
</dbReference>
<name>A0ABD5S134_9EURY</name>
<protein>
    <submittedName>
        <fullName evidence="2">Uncharacterized protein</fullName>
    </submittedName>
</protein>
<organism evidence="2 3">
    <name type="scientific">Halobium palmae</name>
    <dbReference type="NCBI Taxonomy" id="1776492"/>
    <lineage>
        <taxon>Archaea</taxon>
        <taxon>Methanobacteriati</taxon>
        <taxon>Methanobacteriota</taxon>
        <taxon>Stenosarchaea group</taxon>
        <taxon>Halobacteria</taxon>
        <taxon>Halobacteriales</taxon>
        <taxon>Haloferacaceae</taxon>
        <taxon>Halobium</taxon>
    </lineage>
</organism>
<dbReference type="AlphaFoldDB" id="A0ABD5S134"/>